<gene>
    <name evidence="1" type="ORF">ENV88_05095</name>
</gene>
<accession>A0A7C3SLI2</accession>
<comment type="caution">
    <text evidence="1">The sequence shown here is derived from an EMBL/GenBank/DDBJ whole genome shotgun (WGS) entry which is preliminary data.</text>
</comment>
<evidence type="ECO:0000313" key="1">
    <source>
        <dbReference type="EMBL" id="HGB25396.1"/>
    </source>
</evidence>
<dbReference type="EMBL" id="DTIB01000091">
    <property type="protein sequence ID" value="HGB25396.1"/>
    <property type="molecule type" value="Genomic_DNA"/>
</dbReference>
<dbReference type="AlphaFoldDB" id="A0A7C3SLI2"/>
<organism evidence="1">
    <name type="scientific">Thermofilum pendens</name>
    <dbReference type="NCBI Taxonomy" id="2269"/>
    <lineage>
        <taxon>Archaea</taxon>
        <taxon>Thermoproteota</taxon>
        <taxon>Thermoprotei</taxon>
        <taxon>Thermofilales</taxon>
        <taxon>Thermofilaceae</taxon>
        <taxon>Thermofilum</taxon>
    </lineage>
</organism>
<evidence type="ECO:0008006" key="2">
    <source>
        <dbReference type="Google" id="ProtNLM"/>
    </source>
</evidence>
<sequence>MRLGSILVDSGDMLPRDAATAVGRNAARSIVVAFNGKGDIAVKITDDILEHFDARDLGRLICERLGGKGGGVRDLFQGRLGRVSELEEVIKELLGALGTR</sequence>
<proteinExistence type="predicted"/>
<dbReference type="Gene3D" id="3.10.310.40">
    <property type="match status" value="1"/>
</dbReference>
<reference evidence="1" key="1">
    <citation type="journal article" date="2020" name="mSystems">
        <title>Genome- and Community-Level Interaction Insights into Carbon Utilization and Element Cycling Functions of Hydrothermarchaeota in Hydrothermal Sediment.</title>
        <authorList>
            <person name="Zhou Z."/>
            <person name="Liu Y."/>
            <person name="Xu W."/>
            <person name="Pan J."/>
            <person name="Luo Z.H."/>
            <person name="Li M."/>
        </authorList>
    </citation>
    <scope>NUCLEOTIDE SEQUENCE [LARGE SCALE GENOMIC DNA]</scope>
    <source>
        <strain evidence="1">SpSt-8</strain>
    </source>
</reference>
<protein>
    <recommendedName>
        <fullName evidence="2">DHHA1 domain-containing protein</fullName>
    </recommendedName>
</protein>
<name>A0A7C3SLI2_THEPE</name>